<dbReference type="EMBL" id="VGLS01000606">
    <property type="protein sequence ID" value="MBM3225537.1"/>
    <property type="molecule type" value="Genomic_DNA"/>
</dbReference>
<accession>A0A938B207</accession>
<name>A0A938B207_UNCTE</name>
<organism evidence="1 2">
    <name type="scientific">Tectimicrobiota bacterium</name>
    <dbReference type="NCBI Taxonomy" id="2528274"/>
    <lineage>
        <taxon>Bacteria</taxon>
        <taxon>Pseudomonadati</taxon>
        <taxon>Nitrospinota/Tectimicrobiota group</taxon>
        <taxon>Candidatus Tectimicrobiota</taxon>
    </lineage>
</organism>
<reference evidence="1" key="1">
    <citation type="submission" date="2019-03" db="EMBL/GenBank/DDBJ databases">
        <title>Lake Tanganyika Metagenome-Assembled Genomes (MAGs).</title>
        <authorList>
            <person name="Tran P."/>
        </authorList>
    </citation>
    <scope>NUCLEOTIDE SEQUENCE</scope>
    <source>
        <strain evidence="1">K_DeepCast_65m_m2_066</strain>
    </source>
</reference>
<evidence type="ECO:0000313" key="1">
    <source>
        <dbReference type="EMBL" id="MBM3225537.1"/>
    </source>
</evidence>
<dbReference type="Proteomes" id="UP000712673">
    <property type="component" value="Unassembled WGS sequence"/>
</dbReference>
<dbReference type="AlphaFoldDB" id="A0A938B207"/>
<gene>
    <name evidence="1" type="ORF">FJZ47_17300</name>
</gene>
<feature type="non-terminal residue" evidence="1">
    <location>
        <position position="189"/>
    </location>
</feature>
<protein>
    <submittedName>
        <fullName evidence="1">Uncharacterized protein</fullName>
    </submittedName>
</protein>
<proteinExistence type="predicted"/>
<evidence type="ECO:0000313" key="2">
    <source>
        <dbReference type="Proteomes" id="UP000712673"/>
    </source>
</evidence>
<comment type="caution">
    <text evidence="1">The sequence shown here is derived from an EMBL/GenBank/DDBJ whole genome shotgun (WGS) entry which is preliminary data.</text>
</comment>
<sequence length="189" mass="20299">MHRRITYSLFLLTLLTGMGSFGPPFGRLSTAQTVKNGDFSNGLTGWTQRIISGGIFAGFPKFLTFSSLRCLPSQQGNPFFALDVPGDADGILEQQVTIPPASVTNGAVLSLRSWGSNEPVTVTISIVPTGQAEVILESYRPPLIENFPNCTGNLPVVKSYDLAAFARQTVTLRLRGTCMRVVGPCFNGA</sequence>